<dbReference type="GO" id="GO:0005637">
    <property type="term" value="C:nuclear inner membrane"/>
    <property type="evidence" value="ECO:0007669"/>
    <property type="project" value="UniProtKB-SubCell"/>
</dbReference>
<dbReference type="AlphaFoldDB" id="A0A1V9Y235"/>
<dbReference type="PANTHER" id="PTHR13598">
    <property type="entry name" value="AT07567P-RELATED"/>
    <property type="match status" value="1"/>
</dbReference>
<keyword evidence="3 9" id="KW-0812">Transmembrane</keyword>
<evidence type="ECO:0000256" key="6">
    <source>
        <dbReference type="ARBA" id="ARBA00023136"/>
    </source>
</evidence>
<evidence type="ECO:0000313" key="10">
    <source>
        <dbReference type="EMBL" id="OQR79658.1"/>
    </source>
</evidence>
<evidence type="ECO:0000256" key="8">
    <source>
        <dbReference type="SAM" id="MobiDB-lite"/>
    </source>
</evidence>
<name>A0A1V9Y235_9ACAR</name>
<dbReference type="Pfam" id="PF10225">
    <property type="entry name" value="NEMP"/>
    <property type="match status" value="1"/>
</dbReference>
<dbReference type="Proteomes" id="UP000192247">
    <property type="component" value="Unassembled WGS sequence"/>
</dbReference>
<reference evidence="10 11" key="1">
    <citation type="journal article" date="2017" name="Gigascience">
        <title>Draft genome of the honey bee ectoparasitic mite, Tropilaelaps mercedesae, is shaped by the parasitic life history.</title>
        <authorList>
            <person name="Dong X."/>
            <person name="Armstrong S.D."/>
            <person name="Xia D."/>
            <person name="Makepeace B.L."/>
            <person name="Darby A.C."/>
            <person name="Kadowaki T."/>
        </authorList>
    </citation>
    <scope>NUCLEOTIDE SEQUENCE [LARGE SCALE GENOMIC DNA]</scope>
    <source>
        <strain evidence="10">Wuxi-XJTLU</strain>
    </source>
</reference>
<feature type="compositionally biased region" description="Polar residues" evidence="8">
    <location>
        <begin position="269"/>
        <end position="284"/>
    </location>
</feature>
<keyword evidence="4" id="KW-0732">Signal</keyword>
<dbReference type="InParanoid" id="A0A1V9Y235"/>
<keyword evidence="6 9" id="KW-0472">Membrane</keyword>
<comment type="subcellular location">
    <subcellularLocation>
        <location evidence="1">Nucleus inner membrane</location>
        <topology evidence="1">Multi-pass membrane protein</topology>
        <orientation evidence="1">Nucleoplasmic side</orientation>
    </subcellularLocation>
</comment>
<feature type="compositionally biased region" description="Basic residues" evidence="8">
    <location>
        <begin position="285"/>
        <end position="295"/>
    </location>
</feature>
<evidence type="ECO:0000256" key="4">
    <source>
        <dbReference type="ARBA" id="ARBA00022729"/>
    </source>
</evidence>
<dbReference type="OrthoDB" id="509138at2759"/>
<feature type="transmembrane region" description="Helical" evidence="9">
    <location>
        <begin position="75"/>
        <end position="101"/>
    </location>
</feature>
<dbReference type="PANTHER" id="PTHR13598:SF1">
    <property type="entry name" value="AT07567P-RELATED"/>
    <property type="match status" value="1"/>
</dbReference>
<proteinExistence type="inferred from homology"/>
<sequence>MALTAVFVTGWSFWIYLLLQLWNRKLELFSDYKNYFLAYVGISAGIAFLVCYRWGPPKEQRTIDTMQFLMQFLALVGVYFSSDIPEVTLAICVVAVMLYNFPEKLSARLKTWLKRRQVNEDSFMFEHSKRYLSLMEGRCFRLWDALVFFRPKIKLLTEEEYIRQGDETTAAELEKLRSFARSPDCNAWKVMSRLKDPSRFGTFVMGGSHLQDSEILEYETGGPLFDDDASLTHDESEDEASDIPQATLDRRLLSDGGRGGARWHFFEGGSSSQTNANGDVTGNHTRFHHSHQHRA</sequence>
<keyword evidence="7" id="KW-0539">Nucleus</keyword>
<organism evidence="10 11">
    <name type="scientific">Tropilaelaps mercedesae</name>
    <dbReference type="NCBI Taxonomy" id="418985"/>
    <lineage>
        <taxon>Eukaryota</taxon>
        <taxon>Metazoa</taxon>
        <taxon>Ecdysozoa</taxon>
        <taxon>Arthropoda</taxon>
        <taxon>Chelicerata</taxon>
        <taxon>Arachnida</taxon>
        <taxon>Acari</taxon>
        <taxon>Parasitiformes</taxon>
        <taxon>Mesostigmata</taxon>
        <taxon>Gamasina</taxon>
        <taxon>Dermanyssoidea</taxon>
        <taxon>Laelapidae</taxon>
        <taxon>Tropilaelaps</taxon>
    </lineage>
</organism>
<evidence type="ECO:0000256" key="7">
    <source>
        <dbReference type="ARBA" id="ARBA00023242"/>
    </source>
</evidence>
<keyword evidence="11" id="KW-1185">Reference proteome</keyword>
<accession>A0A1V9Y235</accession>
<protein>
    <submittedName>
        <fullName evidence="10">Transmembrane protein-like</fullName>
    </submittedName>
</protein>
<gene>
    <name evidence="10" type="ORF">BIW11_05577</name>
</gene>
<comment type="caution">
    <text evidence="10">The sequence shown here is derived from an EMBL/GenBank/DDBJ whole genome shotgun (WGS) entry which is preliminary data.</text>
</comment>
<evidence type="ECO:0000256" key="5">
    <source>
        <dbReference type="ARBA" id="ARBA00022989"/>
    </source>
</evidence>
<evidence type="ECO:0000256" key="2">
    <source>
        <dbReference type="ARBA" id="ARBA00005748"/>
    </source>
</evidence>
<dbReference type="STRING" id="418985.A0A1V9Y235"/>
<dbReference type="InterPro" id="IPR019358">
    <property type="entry name" value="NEMP_fam"/>
</dbReference>
<dbReference type="EMBL" id="MNPL01000838">
    <property type="protein sequence ID" value="OQR79658.1"/>
    <property type="molecule type" value="Genomic_DNA"/>
</dbReference>
<keyword evidence="5 9" id="KW-1133">Transmembrane helix</keyword>
<feature type="transmembrane region" description="Helical" evidence="9">
    <location>
        <begin position="35"/>
        <end position="55"/>
    </location>
</feature>
<feature type="transmembrane region" description="Helical" evidence="9">
    <location>
        <begin position="6"/>
        <end position="23"/>
    </location>
</feature>
<comment type="similarity">
    <text evidence="2">Belongs to the NEMP family.</text>
</comment>
<evidence type="ECO:0000313" key="11">
    <source>
        <dbReference type="Proteomes" id="UP000192247"/>
    </source>
</evidence>
<feature type="region of interest" description="Disordered" evidence="8">
    <location>
        <begin position="263"/>
        <end position="295"/>
    </location>
</feature>
<evidence type="ECO:0000256" key="1">
    <source>
        <dbReference type="ARBA" id="ARBA00004575"/>
    </source>
</evidence>
<evidence type="ECO:0000256" key="3">
    <source>
        <dbReference type="ARBA" id="ARBA00022692"/>
    </source>
</evidence>
<evidence type="ECO:0000256" key="9">
    <source>
        <dbReference type="SAM" id="Phobius"/>
    </source>
</evidence>